<protein>
    <submittedName>
        <fullName evidence="2">Uncharacterized protein</fullName>
    </submittedName>
</protein>
<feature type="compositionally biased region" description="Basic and acidic residues" evidence="1">
    <location>
        <begin position="258"/>
        <end position="280"/>
    </location>
</feature>
<dbReference type="AlphaFoldDB" id="K1XI61"/>
<dbReference type="HOGENOM" id="CLU_474935_0_0_1"/>
<feature type="compositionally biased region" description="Basic and acidic residues" evidence="1">
    <location>
        <begin position="126"/>
        <end position="140"/>
    </location>
</feature>
<feature type="region of interest" description="Disordered" evidence="1">
    <location>
        <begin position="222"/>
        <end position="317"/>
    </location>
</feature>
<feature type="compositionally biased region" description="Low complexity" evidence="1">
    <location>
        <begin position="387"/>
        <end position="412"/>
    </location>
</feature>
<feature type="compositionally biased region" description="Acidic residues" evidence="1">
    <location>
        <begin position="233"/>
        <end position="257"/>
    </location>
</feature>
<feature type="compositionally biased region" description="Basic and acidic residues" evidence="1">
    <location>
        <begin position="514"/>
        <end position="530"/>
    </location>
</feature>
<accession>K1XI61</accession>
<evidence type="ECO:0000313" key="2">
    <source>
        <dbReference type="EMBL" id="EKD12119.1"/>
    </source>
</evidence>
<dbReference type="EMBL" id="JH921463">
    <property type="protein sequence ID" value="EKD12119.1"/>
    <property type="molecule type" value="Genomic_DNA"/>
</dbReference>
<keyword evidence="3" id="KW-1185">Reference proteome</keyword>
<feature type="compositionally biased region" description="Acidic residues" evidence="1">
    <location>
        <begin position="503"/>
        <end position="513"/>
    </location>
</feature>
<proteinExistence type="predicted"/>
<organism evidence="2 3">
    <name type="scientific">Marssonina brunnea f. sp. multigermtubi (strain MB_m1)</name>
    <name type="common">Marssonina leaf spot fungus</name>
    <dbReference type="NCBI Taxonomy" id="1072389"/>
    <lineage>
        <taxon>Eukaryota</taxon>
        <taxon>Fungi</taxon>
        <taxon>Dikarya</taxon>
        <taxon>Ascomycota</taxon>
        <taxon>Pezizomycotina</taxon>
        <taxon>Leotiomycetes</taxon>
        <taxon>Helotiales</taxon>
        <taxon>Drepanopezizaceae</taxon>
        <taxon>Drepanopeziza</taxon>
    </lineage>
</organism>
<sequence length="574" mass="62634">MANCAFCPADGTPSRDLIFHAHSPTTFRSSCRFTWASHPNSERLSAILHAFIAEHDVRDGQKRTMDRLEEAGAWERLWAVLEEEAVLDSGKWKTTMSRIRRGEVVEMIRVKIRGKVARMVMSGDGGGKKGETGRRGGEEGLRKMRQEGEGEGEGDSAGLATVGPVLGRGCTALIPMPVSPSPPVSASRELVLRPGLPALQVPSLASFFGPFQGLGAVPLRRSEMDLQRPGPDQAEEERREEEEERGEEEEKEQEQEQEQERHTKPKPPQEQKKRPQRLLEPRQSQPLKPRGSPGLMAAAAAATPVPNSTRLPVKQPSPSIARALHRKDIDALADALAKKKALEDELERVRLDRKGRATIRKPVTPALQGQQKTEALLPAPCLSPSLFPTSSLSPSLSPTLSPSLSPSLSPTSSPTPSPPYDEQQPAPSLLPSPSLLPYLHAPLPSIASLQRVEVGAESGVGVGVGVGVEVAPAGSKAEMHGAINADEEEAQEEEAQENIREAQEEEAQEEEAQKEEAQQDIKEAQKDPKEVQQNTNEVFQLRTDFTPLSALRAANREIDAKMDILRTLAGWTQR</sequence>
<feature type="region of interest" description="Disordered" evidence="1">
    <location>
        <begin position="387"/>
        <end position="437"/>
    </location>
</feature>
<dbReference type="KEGG" id="mbe:MBM_09699"/>
<gene>
    <name evidence="2" type="ORF">MBM_09699</name>
</gene>
<feature type="compositionally biased region" description="Acidic residues" evidence="1">
    <location>
        <begin position="485"/>
        <end position="496"/>
    </location>
</feature>
<dbReference type="Proteomes" id="UP000006753">
    <property type="component" value="Unassembled WGS sequence"/>
</dbReference>
<feature type="region of interest" description="Disordered" evidence="1">
    <location>
        <begin position="479"/>
        <end position="533"/>
    </location>
</feature>
<feature type="region of interest" description="Disordered" evidence="1">
    <location>
        <begin position="120"/>
        <end position="140"/>
    </location>
</feature>
<dbReference type="InParanoid" id="K1XI61"/>
<evidence type="ECO:0000313" key="3">
    <source>
        <dbReference type="Proteomes" id="UP000006753"/>
    </source>
</evidence>
<reference evidence="2 3" key="1">
    <citation type="journal article" date="2012" name="BMC Genomics">
        <title>Sequencing the genome of Marssonina brunnea reveals fungus-poplar co-evolution.</title>
        <authorList>
            <person name="Zhu S."/>
            <person name="Cao Y.-Z."/>
            <person name="Jiang C."/>
            <person name="Tan B.-Y."/>
            <person name="Wang Z."/>
            <person name="Feng S."/>
            <person name="Zhang L."/>
            <person name="Su X.-H."/>
            <person name="Brejova B."/>
            <person name="Vinar T."/>
            <person name="Xu M."/>
            <person name="Wang M.-X."/>
            <person name="Zhang S.-G."/>
            <person name="Huang M.-R."/>
            <person name="Wu R."/>
            <person name="Zhou Y."/>
        </authorList>
    </citation>
    <scope>NUCLEOTIDE SEQUENCE [LARGE SCALE GENOMIC DNA]</scope>
    <source>
        <strain evidence="2 3">MB_m1</strain>
    </source>
</reference>
<feature type="compositionally biased region" description="Low complexity" evidence="1">
    <location>
        <begin position="425"/>
        <end position="437"/>
    </location>
</feature>
<evidence type="ECO:0000256" key="1">
    <source>
        <dbReference type="SAM" id="MobiDB-lite"/>
    </source>
</evidence>
<name>K1XI61_MARBU</name>
<dbReference type="OrthoDB" id="10653908at2759"/>